<evidence type="ECO:0000313" key="1">
    <source>
        <dbReference type="EMBL" id="RAL09663.1"/>
    </source>
</evidence>
<gene>
    <name evidence="1" type="ORF">BO97DRAFT_163224</name>
</gene>
<dbReference type="Proteomes" id="UP000248961">
    <property type="component" value="Unassembled WGS sequence"/>
</dbReference>
<evidence type="ECO:0000313" key="2">
    <source>
        <dbReference type="Proteomes" id="UP000248961"/>
    </source>
</evidence>
<reference evidence="1 2" key="1">
    <citation type="submission" date="2018-02" db="EMBL/GenBank/DDBJ databases">
        <title>The genomes of Aspergillus section Nigri reveals drivers in fungal speciation.</title>
        <authorList>
            <consortium name="DOE Joint Genome Institute"/>
            <person name="Vesth T.C."/>
            <person name="Nybo J."/>
            <person name="Theobald S."/>
            <person name="Brandl J."/>
            <person name="Frisvad J.C."/>
            <person name="Nielsen K.F."/>
            <person name="Lyhne E.K."/>
            <person name="Kogle M.E."/>
            <person name="Kuo A."/>
            <person name="Riley R."/>
            <person name="Clum A."/>
            <person name="Nolan M."/>
            <person name="Lipzen A."/>
            <person name="Salamov A."/>
            <person name="Henrissat B."/>
            <person name="Wiebenga A."/>
            <person name="De vries R.P."/>
            <person name="Grigoriev I.V."/>
            <person name="Mortensen U.H."/>
            <person name="Andersen M.R."/>
            <person name="Baker S.E."/>
        </authorList>
    </citation>
    <scope>NUCLEOTIDE SEQUENCE [LARGE SCALE GENOMIC DNA]</scope>
    <source>
        <strain evidence="1 2">CBS 101889</strain>
    </source>
</reference>
<organism evidence="1 2">
    <name type="scientific">Aspergillus homomorphus (strain CBS 101889)</name>
    <dbReference type="NCBI Taxonomy" id="1450537"/>
    <lineage>
        <taxon>Eukaryota</taxon>
        <taxon>Fungi</taxon>
        <taxon>Dikarya</taxon>
        <taxon>Ascomycota</taxon>
        <taxon>Pezizomycotina</taxon>
        <taxon>Eurotiomycetes</taxon>
        <taxon>Eurotiomycetidae</taxon>
        <taxon>Eurotiales</taxon>
        <taxon>Aspergillaceae</taxon>
        <taxon>Aspergillus</taxon>
        <taxon>Aspergillus subgen. Circumdati</taxon>
    </lineage>
</organism>
<dbReference type="RefSeq" id="XP_025548817.1">
    <property type="nucleotide sequence ID" value="XM_025690237.1"/>
</dbReference>
<dbReference type="AlphaFoldDB" id="A0A395HQE9"/>
<dbReference type="EMBL" id="KZ824302">
    <property type="protein sequence ID" value="RAL09663.1"/>
    <property type="molecule type" value="Genomic_DNA"/>
</dbReference>
<accession>A0A395HQE9</accession>
<keyword evidence="2" id="KW-1185">Reference proteome</keyword>
<name>A0A395HQE9_ASPHC</name>
<proteinExistence type="predicted"/>
<dbReference type="VEuPathDB" id="FungiDB:BO97DRAFT_163224"/>
<sequence>MLHSVRVVETPAGLSLSLTPLFLFLSLSLSHNLLPSLPSFSSPLHPSWLRSSPPHARSLLISFPSVPLTFVL</sequence>
<dbReference type="GeneID" id="37194526"/>
<protein>
    <submittedName>
        <fullName evidence="1">Uncharacterized protein</fullName>
    </submittedName>
</protein>